<dbReference type="PANTHER" id="PTHR43628">
    <property type="entry name" value="ACTIVATOR OF C KINASE PROTEIN 1-RELATED"/>
    <property type="match status" value="1"/>
</dbReference>
<accession>A0A7C9HKS9</accession>
<reference evidence="2 3" key="1">
    <citation type="submission" date="2019-06" db="EMBL/GenBank/DDBJ databases">
        <title>Enrichment of Autotrophic Halophilic Microorganisms from Red Sea Brine Pool Using Microbial Electrosynthesis System.</title>
        <authorList>
            <person name="Alqahtani M.F."/>
            <person name="Bajracharya S."/>
            <person name="Katuri K.P."/>
            <person name="Ali M."/>
            <person name="Saikaly P.E."/>
        </authorList>
    </citation>
    <scope>NUCLEOTIDE SEQUENCE [LARGE SCALE GENOMIC DNA]</scope>
    <source>
        <strain evidence="2">MES6</strain>
    </source>
</reference>
<feature type="chain" id="PRO_5028830688" evidence="1">
    <location>
        <begin position="25"/>
        <end position="359"/>
    </location>
</feature>
<gene>
    <name evidence="2" type="ORF">FH759_14990</name>
</gene>
<dbReference type="AlphaFoldDB" id="A0A7C9HKS9"/>
<keyword evidence="1" id="KW-0732">Signal</keyword>
<dbReference type="SMART" id="SM00671">
    <property type="entry name" value="SEL1"/>
    <property type="match status" value="6"/>
</dbReference>
<dbReference type="Pfam" id="PF08238">
    <property type="entry name" value="Sel1"/>
    <property type="match status" value="7"/>
</dbReference>
<proteinExistence type="predicted"/>
<dbReference type="EMBL" id="VENJ01000031">
    <property type="protein sequence ID" value="MTJ05972.1"/>
    <property type="molecule type" value="Genomic_DNA"/>
</dbReference>
<comment type="caution">
    <text evidence="2">The sequence shown here is derived from an EMBL/GenBank/DDBJ whole genome shotgun (WGS) entry which is preliminary data.</text>
</comment>
<dbReference type="Gene3D" id="1.25.40.10">
    <property type="entry name" value="Tetratricopeptide repeat domain"/>
    <property type="match status" value="2"/>
</dbReference>
<organism evidence="2 3">
    <name type="scientific">Sediminimonas qiaohouensis</name>
    <dbReference type="NCBI Taxonomy" id="552061"/>
    <lineage>
        <taxon>Bacteria</taxon>
        <taxon>Pseudomonadati</taxon>
        <taxon>Pseudomonadota</taxon>
        <taxon>Alphaproteobacteria</taxon>
        <taxon>Rhodobacterales</taxon>
        <taxon>Roseobacteraceae</taxon>
        <taxon>Sediminimonas</taxon>
    </lineage>
</organism>
<feature type="signal peptide" evidence="1">
    <location>
        <begin position="1"/>
        <end position="24"/>
    </location>
</feature>
<sequence>MVIRKLPAFRICTALALASLPAGAFAEADAEAALDRCIEIAGAPDAGVPVSRAAMADYLNALSRARPHCKSATQADPPPQAALFNLAAAQQRSGDHERAIANFEAAAEAGLAAARTKLGDYYNFGIGPVKEDHERAVGYYRKAADAGDLPGMTTLALMYRLGRGVTQDHAQMIEWMERAADGGYHFAQVRLAELSLDPKGIGRDDAAALGLPDPARAADLYARAGAQGNLSAMLELARLYADDGKGVAADPQRHAEWINRAAGTGMPQAQGALGLLYEQGRGVERDPARAAQLYVKALESGDMSLAKLRSIGGAGAPRWDRETAVEFQKILRERGLYRGALDGVVGPGTSAAARALGGG</sequence>
<dbReference type="InterPro" id="IPR052945">
    <property type="entry name" value="Mitotic_Regulator"/>
</dbReference>
<evidence type="ECO:0000256" key="1">
    <source>
        <dbReference type="SAM" id="SignalP"/>
    </source>
</evidence>
<dbReference type="SUPFAM" id="SSF81901">
    <property type="entry name" value="HCP-like"/>
    <property type="match status" value="2"/>
</dbReference>
<protein>
    <submittedName>
        <fullName evidence="2">Sel1 repeat family protein</fullName>
    </submittedName>
</protein>
<evidence type="ECO:0000313" key="2">
    <source>
        <dbReference type="EMBL" id="MTJ05972.1"/>
    </source>
</evidence>
<dbReference type="InterPro" id="IPR011990">
    <property type="entry name" value="TPR-like_helical_dom_sf"/>
</dbReference>
<evidence type="ECO:0000313" key="3">
    <source>
        <dbReference type="Proteomes" id="UP000483078"/>
    </source>
</evidence>
<dbReference type="RefSeq" id="WP_273251175.1">
    <property type="nucleotide sequence ID" value="NZ_VENJ01000031.1"/>
</dbReference>
<dbReference type="Proteomes" id="UP000483078">
    <property type="component" value="Unassembled WGS sequence"/>
</dbReference>
<name>A0A7C9HKS9_9RHOB</name>
<dbReference type="InterPro" id="IPR006597">
    <property type="entry name" value="Sel1-like"/>
</dbReference>
<dbReference type="PANTHER" id="PTHR43628:SF1">
    <property type="entry name" value="CHITIN SYNTHASE REGULATORY FACTOR 2-RELATED"/>
    <property type="match status" value="1"/>
</dbReference>